<dbReference type="Proteomes" id="UP000824089">
    <property type="component" value="Unassembled WGS sequence"/>
</dbReference>
<feature type="transmembrane region" description="Helical" evidence="8">
    <location>
        <begin position="449"/>
        <end position="468"/>
    </location>
</feature>
<feature type="transmembrane region" description="Helical" evidence="8">
    <location>
        <begin position="488"/>
        <end position="507"/>
    </location>
</feature>
<feature type="transmembrane region" description="Helical" evidence="8">
    <location>
        <begin position="28"/>
        <end position="61"/>
    </location>
</feature>
<dbReference type="InterPro" id="IPR004299">
    <property type="entry name" value="MBOAT_fam"/>
</dbReference>
<dbReference type="InterPro" id="IPR028362">
    <property type="entry name" value="AlgI"/>
</dbReference>
<sequence length="517" mass="58678">MLFTSLSFICFLALLFLVYYFVPLRFRWMLLLLCSAVFYAFAGLSGFLFLGATVLSTYAAGYWIGKVQEKQAGWLSADGKAASREERKAYKETCKKRMRLFLVPCLLFNFGILAVLKYLLIGSGLTGTELVLPMGISFYTFQTMGYLIDVYRGKAAAEKNIFRLALFTSFFPLLVQGPISDYKYLTETLYTPEPFCAKNLLFGIERILWGYFKKLVIADRLLAAVRVLIGDPSVYTGAYALFGMALYAVQLYADFTGGIDITIGIAQVLGIRVQENFNRPYFSKNITEYWRRWHISLGEWFKEYLFYPVSVSKPMLRLSKNARARLGDAVGKRIPVYLSTILVWLTTGIWHGRGWNFVVWGLGNCVIILISQELSPLYRKFHARFPSLKNTAPYKSFEILRTVFLLSSLRMLDCYRDVPLTFRMFGGIFTEGNYAELLGGGFLKLGLSGWDYAVVLAGGLLLFGVSMLQRTGSVRERLYRRSFPLQGAVLALLLISILIFGAYGIGYDSSQFIYNQF</sequence>
<feature type="transmembrane region" description="Helical" evidence="8">
    <location>
        <begin position="131"/>
        <end position="148"/>
    </location>
</feature>
<dbReference type="GO" id="GO:0005886">
    <property type="term" value="C:plasma membrane"/>
    <property type="evidence" value="ECO:0007669"/>
    <property type="project" value="UniProtKB-SubCell"/>
</dbReference>
<comment type="caution">
    <text evidence="9">The sequence shown here is derived from an EMBL/GenBank/DDBJ whole genome shotgun (WGS) entry which is preliminary data.</text>
</comment>
<dbReference type="PANTHER" id="PTHR13285">
    <property type="entry name" value="ACYLTRANSFERASE"/>
    <property type="match status" value="1"/>
</dbReference>
<dbReference type="InterPro" id="IPR024194">
    <property type="entry name" value="Ac/AlaTfrase_AlgI/DltB"/>
</dbReference>
<dbReference type="EMBL" id="DVMM01000111">
    <property type="protein sequence ID" value="HIU29725.1"/>
    <property type="molecule type" value="Genomic_DNA"/>
</dbReference>
<comment type="similarity">
    <text evidence="2 7">Belongs to the membrane-bound acyltransferase family.</text>
</comment>
<feature type="transmembrane region" description="Helical" evidence="8">
    <location>
        <begin position="160"/>
        <end position="179"/>
    </location>
</feature>
<evidence type="ECO:0000256" key="1">
    <source>
        <dbReference type="ARBA" id="ARBA00004651"/>
    </source>
</evidence>
<evidence type="ECO:0000256" key="6">
    <source>
        <dbReference type="ARBA" id="ARBA00023136"/>
    </source>
</evidence>
<feature type="transmembrane region" description="Helical" evidence="8">
    <location>
        <begin position="234"/>
        <end position="253"/>
    </location>
</feature>
<dbReference type="PIRSF" id="PIRSF016636">
    <property type="entry name" value="AlgI_DltB"/>
    <property type="match status" value="1"/>
</dbReference>
<reference evidence="9" key="1">
    <citation type="submission" date="2020-10" db="EMBL/GenBank/DDBJ databases">
        <authorList>
            <person name="Gilroy R."/>
        </authorList>
    </citation>
    <scope>NUCLEOTIDE SEQUENCE</scope>
    <source>
        <strain evidence="9">CHK195-4489</strain>
    </source>
</reference>
<feature type="transmembrane region" description="Helical" evidence="8">
    <location>
        <begin position="5"/>
        <end position="22"/>
    </location>
</feature>
<evidence type="ECO:0000256" key="2">
    <source>
        <dbReference type="ARBA" id="ARBA00010323"/>
    </source>
</evidence>
<evidence type="ECO:0000313" key="9">
    <source>
        <dbReference type="EMBL" id="HIU29725.1"/>
    </source>
</evidence>
<proteinExistence type="inferred from homology"/>
<name>A0A9D1IA77_9CLOT</name>
<dbReference type="GO" id="GO:0042121">
    <property type="term" value="P:alginic acid biosynthetic process"/>
    <property type="evidence" value="ECO:0007669"/>
    <property type="project" value="InterPro"/>
</dbReference>
<evidence type="ECO:0000256" key="4">
    <source>
        <dbReference type="ARBA" id="ARBA00022692"/>
    </source>
</evidence>
<gene>
    <name evidence="9" type="ORF">IAD50_05450</name>
</gene>
<dbReference type="InterPro" id="IPR051085">
    <property type="entry name" value="MB_O-acyltransferase"/>
</dbReference>
<evidence type="ECO:0000256" key="5">
    <source>
        <dbReference type="ARBA" id="ARBA00022989"/>
    </source>
</evidence>
<evidence type="ECO:0000256" key="7">
    <source>
        <dbReference type="PIRNR" id="PIRNR016636"/>
    </source>
</evidence>
<dbReference type="Pfam" id="PF03062">
    <property type="entry name" value="MBOAT"/>
    <property type="match status" value="1"/>
</dbReference>
<reference evidence="9" key="2">
    <citation type="journal article" date="2021" name="PeerJ">
        <title>Extensive microbial diversity within the chicken gut microbiome revealed by metagenomics and culture.</title>
        <authorList>
            <person name="Gilroy R."/>
            <person name="Ravi A."/>
            <person name="Getino M."/>
            <person name="Pursley I."/>
            <person name="Horton D.L."/>
            <person name="Alikhan N.F."/>
            <person name="Baker D."/>
            <person name="Gharbi K."/>
            <person name="Hall N."/>
            <person name="Watson M."/>
            <person name="Adriaenssens E.M."/>
            <person name="Foster-Nyarko E."/>
            <person name="Jarju S."/>
            <person name="Secka A."/>
            <person name="Antonio M."/>
            <person name="Oren A."/>
            <person name="Chaudhuri R.R."/>
            <person name="La Ragione R."/>
            <person name="Hildebrand F."/>
            <person name="Pallen M.J."/>
        </authorList>
    </citation>
    <scope>NUCLEOTIDE SEQUENCE</scope>
    <source>
        <strain evidence="9">CHK195-4489</strain>
    </source>
</reference>
<dbReference type="PANTHER" id="PTHR13285:SF18">
    <property type="entry name" value="PROTEIN-CYSTEINE N-PALMITOYLTRANSFERASE RASP"/>
    <property type="match status" value="1"/>
</dbReference>
<evidence type="ECO:0000256" key="3">
    <source>
        <dbReference type="ARBA" id="ARBA00022475"/>
    </source>
</evidence>
<organism evidence="9 10">
    <name type="scientific">Candidatus Egerieisoma faecipullorum</name>
    <dbReference type="NCBI Taxonomy" id="2840963"/>
    <lineage>
        <taxon>Bacteria</taxon>
        <taxon>Bacillati</taxon>
        <taxon>Bacillota</taxon>
        <taxon>Clostridia</taxon>
        <taxon>Eubacteriales</taxon>
        <taxon>Clostridiaceae</taxon>
        <taxon>Clostridiaceae incertae sedis</taxon>
        <taxon>Candidatus Egerieisoma</taxon>
    </lineage>
</organism>
<keyword evidence="4 8" id="KW-0812">Transmembrane</keyword>
<dbReference type="AlphaFoldDB" id="A0A9D1IA77"/>
<keyword evidence="5 8" id="KW-1133">Transmembrane helix</keyword>
<accession>A0A9D1IA77</accession>
<evidence type="ECO:0000256" key="8">
    <source>
        <dbReference type="SAM" id="Phobius"/>
    </source>
</evidence>
<evidence type="ECO:0000313" key="10">
    <source>
        <dbReference type="Proteomes" id="UP000824089"/>
    </source>
</evidence>
<keyword evidence="7" id="KW-0808">Transferase</keyword>
<keyword evidence="6 7" id="KW-0472">Membrane</keyword>
<feature type="transmembrane region" description="Helical" evidence="8">
    <location>
        <begin position="334"/>
        <end position="351"/>
    </location>
</feature>
<dbReference type="PIRSF" id="PIRSF500217">
    <property type="entry name" value="AlgI"/>
    <property type="match status" value="1"/>
</dbReference>
<feature type="transmembrane region" description="Helical" evidence="8">
    <location>
        <begin position="100"/>
        <end position="119"/>
    </location>
</feature>
<comment type="subcellular location">
    <subcellularLocation>
        <location evidence="1">Cell membrane</location>
        <topology evidence="1">Multi-pass membrane protein</topology>
    </subcellularLocation>
</comment>
<protein>
    <submittedName>
        <fullName evidence="9">MBOAT family protein</fullName>
    </submittedName>
</protein>
<keyword evidence="3 7" id="KW-1003">Cell membrane</keyword>
<keyword evidence="7" id="KW-0012">Acyltransferase</keyword>
<dbReference type="GO" id="GO:0016746">
    <property type="term" value="F:acyltransferase activity"/>
    <property type="evidence" value="ECO:0007669"/>
    <property type="project" value="UniProtKB-KW"/>
</dbReference>